<evidence type="ECO:0000313" key="1">
    <source>
        <dbReference type="EMBL" id="CAG9569501.1"/>
    </source>
</evidence>
<sequence>MRASMALIRPAVHGVRTASSSYNRLLEAATARRTIAIHSLPYTRLLEQSRPLQAVNYMMKFHIIEQSTALRPPPPFYSGLAASSVSLSRLICRLIFENEGYQLLEWLVATARAVNNRLLKQSTQTARSVRVRRSAFNCSSSPCTPCTFRLVHGYFRNI</sequence>
<dbReference type="AlphaFoldDB" id="A0A8J2QTR4"/>
<comment type="caution">
    <text evidence="1">The sequence shown here is derived from an EMBL/GenBank/DDBJ whole genome shotgun (WGS) entry which is preliminary data.</text>
</comment>
<protein>
    <submittedName>
        <fullName evidence="1">(African queen) hypothetical protein</fullName>
    </submittedName>
</protein>
<evidence type="ECO:0000313" key="2">
    <source>
        <dbReference type="Proteomes" id="UP000789524"/>
    </source>
</evidence>
<dbReference type="EMBL" id="CAKASE010000063">
    <property type="protein sequence ID" value="CAG9569501.1"/>
    <property type="molecule type" value="Genomic_DNA"/>
</dbReference>
<proteinExistence type="predicted"/>
<gene>
    <name evidence="1" type="ORF">DCHRY22_LOCUS8890</name>
</gene>
<name>A0A8J2QTR4_9NEOP</name>
<keyword evidence="2" id="KW-1185">Reference proteome</keyword>
<dbReference type="Proteomes" id="UP000789524">
    <property type="component" value="Unassembled WGS sequence"/>
</dbReference>
<accession>A0A8J2QTR4</accession>
<reference evidence="1" key="1">
    <citation type="submission" date="2021-09" db="EMBL/GenBank/DDBJ databases">
        <authorList>
            <person name="Martin H S."/>
        </authorList>
    </citation>
    <scope>NUCLEOTIDE SEQUENCE</scope>
</reference>
<organism evidence="1 2">
    <name type="scientific">Danaus chrysippus</name>
    <name type="common">African queen</name>
    <dbReference type="NCBI Taxonomy" id="151541"/>
    <lineage>
        <taxon>Eukaryota</taxon>
        <taxon>Metazoa</taxon>
        <taxon>Ecdysozoa</taxon>
        <taxon>Arthropoda</taxon>
        <taxon>Hexapoda</taxon>
        <taxon>Insecta</taxon>
        <taxon>Pterygota</taxon>
        <taxon>Neoptera</taxon>
        <taxon>Endopterygota</taxon>
        <taxon>Lepidoptera</taxon>
        <taxon>Glossata</taxon>
        <taxon>Ditrysia</taxon>
        <taxon>Papilionoidea</taxon>
        <taxon>Nymphalidae</taxon>
        <taxon>Danainae</taxon>
        <taxon>Danaini</taxon>
        <taxon>Danaina</taxon>
        <taxon>Danaus</taxon>
        <taxon>Anosia</taxon>
    </lineage>
</organism>